<feature type="region of interest" description="Disordered" evidence="2">
    <location>
        <begin position="355"/>
        <end position="374"/>
    </location>
</feature>
<feature type="compositionally biased region" description="Basic and acidic residues" evidence="2">
    <location>
        <begin position="792"/>
        <end position="823"/>
    </location>
</feature>
<proteinExistence type="predicted"/>
<dbReference type="VEuPathDB" id="FungiDB:SPPG_02530"/>
<evidence type="ECO:0008006" key="5">
    <source>
        <dbReference type="Google" id="ProtNLM"/>
    </source>
</evidence>
<accession>A0A0L0HKM8</accession>
<feature type="region of interest" description="Disordered" evidence="2">
    <location>
        <begin position="762"/>
        <end position="874"/>
    </location>
</feature>
<reference evidence="3 4" key="1">
    <citation type="submission" date="2009-08" db="EMBL/GenBank/DDBJ databases">
        <title>The Genome Sequence of Spizellomyces punctatus strain DAOM BR117.</title>
        <authorList>
            <consortium name="The Broad Institute Genome Sequencing Platform"/>
            <person name="Russ C."/>
            <person name="Cuomo C."/>
            <person name="Shea T."/>
            <person name="Young S.K."/>
            <person name="Zeng Q."/>
            <person name="Koehrsen M."/>
            <person name="Haas B."/>
            <person name="Borodovsky M."/>
            <person name="Guigo R."/>
            <person name="Alvarado L."/>
            <person name="Berlin A."/>
            <person name="Bochicchio J."/>
            <person name="Borenstein D."/>
            <person name="Chapman S."/>
            <person name="Chen Z."/>
            <person name="Engels R."/>
            <person name="Freedman E."/>
            <person name="Gellesch M."/>
            <person name="Goldberg J."/>
            <person name="Griggs A."/>
            <person name="Gujja S."/>
            <person name="Heiman D."/>
            <person name="Hepburn T."/>
            <person name="Howarth C."/>
            <person name="Jen D."/>
            <person name="Larson L."/>
            <person name="Lewis B."/>
            <person name="Mehta T."/>
            <person name="Park D."/>
            <person name="Pearson M."/>
            <person name="Roberts A."/>
            <person name="Saif S."/>
            <person name="Shenoy N."/>
            <person name="Sisk P."/>
            <person name="Stolte C."/>
            <person name="Sykes S."/>
            <person name="Thomson T."/>
            <person name="Walk T."/>
            <person name="White J."/>
            <person name="Yandava C."/>
            <person name="Burger G."/>
            <person name="Gray M.W."/>
            <person name="Holland P.W.H."/>
            <person name="King N."/>
            <person name="Lang F.B.F."/>
            <person name="Roger A.J."/>
            <person name="Ruiz-Trillo I."/>
            <person name="Lander E."/>
            <person name="Nusbaum C."/>
        </authorList>
    </citation>
    <scope>NUCLEOTIDE SEQUENCE [LARGE SCALE GENOMIC DNA]</scope>
    <source>
        <strain evidence="3 4">DAOM BR117</strain>
    </source>
</reference>
<dbReference type="GeneID" id="27686109"/>
<dbReference type="PANTHER" id="PTHR24012">
    <property type="entry name" value="RNA BINDING PROTEIN"/>
    <property type="match status" value="1"/>
</dbReference>
<dbReference type="InParanoid" id="A0A0L0HKM8"/>
<dbReference type="InterPro" id="IPR035979">
    <property type="entry name" value="RBD_domain_sf"/>
</dbReference>
<feature type="compositionally biased region" description="Polar residues" evidence="2">
    <location>
        <begin position="561"/>
        <end position="570"/>
    </location>
</feature>
<evidence type="ECO:0000313" key="3">
    <source>
        <dbReference type="EMBL" id="KND02026.1"/>
    </source>
</evidence>
<evidence type="ECO:0000256" key="2">
    <source>
        <dbReference type="SAM" id="MobiDB-lite"/>
    </source>
</evidence>
<evidence type="ECO:0000313" key="4">
    <source>
        <dbReference type="Proteomes" id="UP000053201"/>
    </source>
</evidence>
<dbReference type="SUPFAM" id="SSF54928">
    <property type="entry name" value="RNA-binding domain, RBD"/>
    <property type="match status" value="1"/>
</dbReference>
<name>A0A0L0HKM8_SPIPD</name>
<organism evidence="3 4">
    <name type="scientific">Spizellomyces punctatus (strain DAOM BR117)</name>
    <dbReference type="NCBI Taxonomy" id="645134"/>
    <lineage>
        <taxon>Eukaryota</taxon>
        <taxon>Fungi</taxon>
        <taxon>Fungi incertae sedis</taxon>
        <taxon>Chytridiomycota</taxon>
        <taxon>Chytridiomycota incertae sedis</taxon>
        <taxon>Chytridiomycetes</taxon>
        <taxon>Spizellomycetales</taxon>
        <taxon>Spizellomycetaceae</taxon>
        <taxon>Spizellomyces</taxon>
    </lineage>
</organism>
<keyword evidence="1" id="KW-0694">RNA-binding</keyword>
<sequence>MAMSPVSNTFDRSSSLRQVSSAHDESSQRRTVYVAVPRDHDHVSLREILLDTVDGISKIHFAHGNLFLIFNNSSQADAAIATINDSLHIKAQVARTDLHDDTHNPDQRRHSNEPSATLIISAPRFFTKDLLERLLQTYPGFESTDGRKAHFSDAIWACKALVDVNSGTNLTAQFGRLAQSLEVERNGDERPKVTVGEGRVRISRSVEIRDIPRSSNFSLVKDMLGMLSLYRGFVKVAFQPGNVCFVDFADPESATTAISRIRATTQMTAVAAFKRPNDPGHFPLERLASALFVRLEPFLKEKDARALFDAMEGFQEIVAAGQNHCIVRFNSTTSAQEALEHLRRATNLVINYAKNQRRGQSASKSLPNPTGKSVEVRHSADMNELPGVRVTNPPFGANAKELFSIYNGFKRLICDEDGSLIGLYESEDAAKRALAELRRSLSSEPTLVRKSYSTYRPSDDVVPSAVLYVDLHAALTEGQAKRLLSAYNGFVDFKVFMKTSGDQYGLVQYASLAHAKIALEDILATTNLRVNYSRKGETAFGAGGNQVPKRRGSSRSGGSSTVASRENVSTRLDEDEIEFDKTSPPQLKNSIVDESARTPTTAGPKSTLHLTSPPPNKAVLKNFLINQVGATRVMLKRLTRPNLSTTGGDYCFVLFTTAEAASRAIPKIVERWPACSVDYARNEYVSETVNELEIGKESKVLYILTLYSVTYSELDEILREYEGYKELEYAPHHSRAYFNTVANARNALEDLNKTTGFQCAFSNVSNQRSHPDSAKRGNRRIQGRHVNGSAVDDTRSTDQWDKDRDDANEGEGTKMKKETEKPLKTRRYKHSGPGSGSGSDKNRRNGSGTENGAKREVADVVQASEPAFLNDVQR</sequence>
<dbReference type="RefSeq" id="XP_016610065.1">
    <property type="nucleotide sequence ID" value="XM_016750815.1"/>
</dbReference>
<dbReference type="OrthoDB" id="2115233at2759"/>
<feature type="compositionally biased region" description="Polar residues" evidence="2">
    <location>
        <begin position="1"/>
        <end position="21"/>
    </location>
</feature>
<feature type="compositionally biased region" description="Polar residues" evidence="2">
    <location>
        <begin position="597"/>
        <end position="610"/>
    </location>
</feature>
<feature type="compositionally biased region" description="Polar residues" evidence="2">
    <location>
        <begin position="358"/>
        <end position="371"/>
    </location>
</feature>
<feature type="region of interest" description="Disordered" evidence="2">
    <location>
        <begin position="537"/>
        <end position="614"/>
    </location>
</feature>
<dbReference type="Proteomes" id="UP000053201">
    <property type="component" value="Unassembled WGS sequence"/>
</dbReference>
<gene>
    <name evidence="3" type="ORF">SPPG_02530</name>
</gene>
<dbReference type="AlphaFoldDB" id="A0A0L0HKM8"/>
<evidence type="ECO:0000256" key="1">
    <source>
        <dbReference type="ARBA" id="ARBA00022884"/>
    </source>
</evidence>
<dbReference type="EMBL" id="KQ257453">
    <property type="protein sequence ID" value="KND02026.1"/>
    <property type="molecule type" value="Genomic_DNA"/>
</dbReference>
<dbReference type="GO" id="GO:0003723">
    <property type="term" value="F:RNA binding"/>
    <property type="evidence" value="ECO:0007669"/>
    <property type="project" value="UniProtKB-KW"/>
</dbReference>
<keyword evidence="4" id="KW-1185">Reference proteome</keyword>
<feature type="region of interest" description="Disordered" evidence="2">
    <location>
        <begin position="1"/>
        <end position="31"/>
    </location>
</feature>
<protein>
    <recommendedName>
        <fullName evidence="5">RRM domain-containing protein</fullName>
    </recommendedName>
</protein>